<dbReference type="InterPro" id="IPR009057">
    <property type="entry name" value="Homeodomain-like_sf"/>
</dbReference>
<reference evidence="2 3" key="1">
    <citation type="journal article" date="2024" name="BMC Genomics">
        <title>De novo assembly and annotation of Popillia japonica's genome with initial clues to its potential as an invasive pest.</title>
        <authorList>
            <person name="Cucini C."/>
            <person name="Boschi S."/>
            <person name="Funari R."/>
            <person name="Cardaioli E."/>
            <person name="Iannotti N."/>
            <person name="Marturano G."/>
            <person name="Paoli F."/>
            <person name="Bruttini M."/>
            <person name="Carapelli A."/>
            <person name="Frati F."/>
            <person name="Nardi F."/>
        </authorList>
    </citation>
    <scope>NUCLEOTIDE SEQUENCE [LARGE SCALE GENOMIC DNA]</scope>
    <source>
        <strain evidence="2">DMR45628</strain>
    </source>
</reference>
<dbReference type="Proteomes" id="UP001458880">
    <property type="component" value="Unassembled WGS sequence"/>
</dbReference>
<dbReference type="AlphaFoldDB" id="A0AAW1LRD4"/>
<organism evidence="2 3">
    <name type="scientific">Popillia japonica</name>
    <name type="common">Japanese beetle</name>
    <dbReference type="NCBI Taxonomy" id="7064"/>
    <lineage>
        <taxon>Eukaryota</taxon>
        <taxon>Metazoa</taxon>
        <taxon>Ecdysozoa</taxon>
        <taxon>Arthropoda</taxon>
        <taxon>Hexapoda</taxon>
        <taxon>Insecta</taxon>
        <taxon>Pterygota</taxon>
        <taxon>Neoptera</taxon>
        <taxon>Endopterygota</taxon>
        <taxon>Coleoptera</taxon>
        <taxon>Polyphaga</taxon>
        <taxon>Scarabaeiformia</taxon>
        <taxon>Scarabaeidae</taxon>
        <taxon>Rutelinae</taxon>
        <taxon>Popillia</taxon>
    </lineage>
</organism>
<accession>A0AAW1LRD4</accession>
<dbReference type="SUPFAM" id="SSF46689">
    <property type="entry name" value="Homeodomain-like"/>
    <property type="match status" value="1"/>
</dbReference>
<evidence type="ECO:0000313" key="3">
    <source>
        <dbReference type="Proteomes" id="UP001458880"/>
    </source>
</evidence>
<evidence type="ECO:0008006" key="4">
    <source>
        <dbReference type="Google" id="ProtNLM"/>
    </source>
</evidence>
<dbReference type="EMBL" id="JASPKY010000095">
    <property type="protein sequence ID" value="KAK9737782.1"/>
    <property type="molecule type" value="Genomic_DNA"/>
</dbReference>
<protein>
    <recommendedName>
        <fullName evidence="4">Transposase</fullName>
    </recommendedName>
</protein>
<name>A0AAW1LRD4_POPJA</name>
<dbReference type="InterPro" id="IPR036388">
    <property type="entry name" value="WH-like_DNA-bd_sf"/>
</dbReference>
<comment type="caution">
    <text evidence="2">The sequence shown here is derived from an EMBL/GenBank/DDBJ whole genome shotgun (WGS) entry which is preliminary data.</text>
</comment>
<evidence type="ECO:0000313" key="2">
    <source>
        <dbReference type="EMBL" id="KAK9737782.1"/>
    </source>
</evidence>
<sequence>MPKRSSLDLRKVVIKLQNEGKVSREIAKRLAIGKSTVNDIINKIKSTVKMPKRSSLDLRKVVIKLQNEGNVSREIAKRLAIGKSTVNDIINKIKSTGTLKDKSCPEIPRKTNNYVDKMIKRKAIADVEKKSIWRNIVSL</sequence>
<keyword evidence="3" id="KW-1185">Reference proteome</keyword>
<dbReference type="Gene3D" id="1.10.10.10">
    <property type="entry name" value="Winged helix-like DNA-binding domain superfamily/Winged helix DNA-binding domain"/>
    <property type="match status" value="2"/>
</dbReference>
<gene>
    <name evidence="2" type="ORF">QE152_g10436</name>
</gene>
<proteinExistence type="predicted"/>
<comment type="subcellular location">
    <subcellularLocation>
        <location evidence="1">Nucleus</location>
    </subcellularLocation>
</comment>
<evidence type="ECO:0000256" key="1">
    <source>
        <dbReference type="ARBA" id="ARBA00004123"/>
    </source>
</evidence>
<dbReference type="GO" id="GO:0005634">
    <property type="term" value="C:nucleus"/>
    <property type="evidence" value="ECO:0007669"/>
    <property type="project" value="UniProtKB-SubCell"/>
</dbReference>